<dbReference type="GeneID" id="74944674"/>
<keyword evidence="1" id="KW-1133">Transmembrane helix</keyword>
<gene>
    <name evidence="2" type="ORF">N0B31_19590</name>
</gene>
<keyword evidence="1" id="KW-0472">Membrane</keyword>
<dbReference type="EMBL" id="CP104003">
    <property type="protein sequence ID" value="UWM54307.1"/>
    <property type="molecule type" value="Genomic_DNA"/>
</dbReference>
<keyword evidence="1" id="KW-0812">Transmembrane</keyword>
<feature type="transmembrane region" description="Helical" evidence="1">
    <location>
        <begin position="89"/>
        <end position="110"/>
    </location>
</feature>
<keyword evidence="3" id="KW-1185">Reference proteome</keyword>
<dbReference type="Proteomes" id="UP001057580">
    <property type="component" value="Chromosome"/>
</dbReference>
<dbReference type="AlphaFoldDB" id="A0A9E7R2G0"/>
<accession>A0A9E7R2G0</accession>
<dbReference type="RefSeq" id="WP_260593325.1">
    <property type="nucleotide sequence ID" value="NZ_CP104003.1"/>
</dbReference>
<reference evidence="2" key="1">
    <citation type="submission" date="2022-09" db="EMBL/GenBank/DDBJ databases">
        <title>Diverse halophilic archaea isolated from saline environments.</title>
        <authorList>
            <person name="Cui H.-L."/>
        </authorList>
    </citation>
    <scope>NUCLEOTIDE SEQUENCE</scope>
    <source>
        <strain evidence="2">ZS-35-S2</strain>
    </source>
</reference>
<protein>
    <submittedName>
        <fullName evidence="2">Uncharacterized protein</fullName>
    </submittedName>
</protein>
<name>A0A9E7R2G0_9EURY</name>
<dbReference type="KEGG" id="ssai:N0B31_19590"/>
<evidence type="ECO:0000313" key="3">
    <source>
        <dbReference type="Proteomes" id="UP001057580"/>
    </source>
</evidence>
<evidence type="ECO:0000256" key="1">
    <source>
        <dbReference type="SAM" id="Phobius"/>
    </source>
</evidence>
<feature type="transmembrane region" description="Helical" evidence="1">
    <location>
        <begin position="57"/>
        <end position="77"/>
    </location>
</feature>
<sequence>MSALVRSRTVPVRPRLALAGLLALVGVFAATLAAGNAARMGQPPATVLPFAGVVAAWGLPALVAYRLVATATVWAAVARVAPRRRTAALAGLGVGWLCWTAWQLWLLLALT</sequence>
<evidence type="ECO:0000313" key="2">
    <source>
        <dbReference type="EMBL" id="UWM54307.1"/>
    </source>
</evidence>
<organism evidence="2 3">
    <name type="scientific">Salinirubellus salinus</name>
    <dbReference type="NCBI Taxonomy" id="1364945"/>
    <lineage>
        <taxon>Archaea</taxon>
        <taxon>Methanobacteriati</taxon>
        <taxon>Methanobacteriota</taxon>
        <taxon>Stenosarchaea group</taxon>
        <taxon>Halobacteria</taxon>
        <taxon>Halobacteriales</taxon>
        <taxon>Natronomonadaceae</taxon>
        <taxon>Salinirubellus</taxon>
    </lineage>
</organism>
<proteinExistence type="predicted"/>